<evidence type="ECO:0000313" key="2">
    <source>
        <dbReference type="Proteomes" id="UP000713904"/>
    </source>
</evidence>
<name>A0ABR6TKH8_9FIRM</name>
<accession>A0ABR6TKH8</accession>
<reference evidence="1 2" key="1">
    <citation type="submission" date="2020-05" db="EMBL/GenBank/DDBJ databases">
        <title>Draft genome of xy-202 and genomic insight in genome of the genus Peptostreptococcus.</title>
        <authorList>
            <person name="Zhang Z."/>
        </authorList>
    </citation>
    <scope>NUCLEOTIDE SEQUENCE [LARGE SCALE GENOMIC DNA]</scope>
    <source>
        <strain evidence="1 2">DSM 27025</strain>
    </source>
</reference>
<sequence>MQFLQLDLNTRYRIYAQTKKVLRKYQKGIISGKLTSNQFVENMLKDKSLVAILDNCGICVSDFRDSYKNYVETLIEIQNNSLSSHKNKYTGYYSDKAPCSSIFRLNEVLSSSGYILEIPTQYLTEWDIDCIVKYINTGIIDLGNEKIFNYVTKPI</sequence>
<evidence type="ECO:0000313" key="1">
    <source>
        <dbReference type="EMBL" id="MBC2575917.1"/>
    </source>
</evidence>
<comment type="caution">
    <text evidence="1">The sequence shown here is derived from an EMBL/GenBank/DDBJ whole genome shotgun (WGS) entry which is preliminary data.</text>
</comment>
<dbReference type="Proteomes" id="UP000713904">
    <property type="component" value="Unassembled WGS sequence"/>
</dbReference>
<dbReference type="EMBL" id="JABGBW010000002">
    <property type="protein sequence ID" value="MBC2575917.1"/>
    <property type="molecule type" value="Genomic_DNA"/>
</dbReference>
<protein>
    <submittedName>
        <fullName evidence="1">Uncharacterized protein</fullName>
    </submittedName>
</protein>
<proteinExistence type="predicted"/>
<organism evidence="1 2">
    <name type="scientific">Peptostreptococcus canis</name>
    <dbReference type="NCBI Taxonomy" id="1159213"/>
    <lineage>
        <taxon>Bacteria</taxon>
        <taxon>Bacillati</taxon>
        <taxon>Bacillota</taxon>
        <taxon>Clostridia</taxon>
        <taxon>Peptostreptococcales</taxon>
        <taxon>Peptostreptococcaceae</taxon>
        <taxon>Peptostreptococcus</taxon>
    </lineage>
</organism>
<dbReference type="RefSeq" id="WP_185623934.1">
    <property type="nucleotide sequence ID" value="NZ_JABGBW010000002.1"/>
</dbReference>
<keyword evidence="2" id="KW-1185">Reference proteome</keyword>
<gene>
    <name evidence="1" type="ORF">HLB29_04375</name>
</gene>